<reference evidence="1 2" key="1">
    <citation type="submission" date="2018-06" db="EMBL/GenBank/DDBJ databases">
        <authorList>
            <consortium name="Pathogen Informatics"/>
            <person name="Doyle S."/>
        </authorList>
    </citation>
    <scope>NUCLEOTIDE SEQUENCE [LARGE SCALE GENOMIC DNA]</scope>
    <source>
        <strain evidence="1 2">NCTC10736</strain>
    </source>
</reference>
<dbReference type="AlphaFoldDB" id="A0A380B031"/>
<dbReference type="Proteomes" id="UP000255061">
    <property type="component" value="Unassembled WGS sequence"/>
</dbReference>
<name>A0A380B031_9GAMM</name>
<protein>
    <submittedName>
        <fullName evidence="1">Uncharacterized protein</fullName>
    </submittedName>
</protein>
<dbReference type="EMBL" id="UGYV01000001">
    <property type="protein sequence ID" value="SUI90830.1"/>
    <property type="molecule type" value="Genomic_DNA"/>
</dbReference>
<evidence type="ECO:0000313" key="2">
    <source>
        <dbReference type="Proteomes" id="UP000255061"/>
    </source>
</evidence>
<sequence length="41" mass="4772">MKFKSLCLCTLGYVTILLCDHFNVNMRLRLNLSVVHDALLY</sequence>
<proteinExistence type="predicted"/>
<evidence type="ECO:0000313" key="1">
    <source>
        <dbReference type="EMBL" id="SUI90830.1"/>
    </source>
</evidence>
<organism evidence="1 2">
    <name type="scientific">Shewanella morhuae</name>
    <dbReference type="NCBI Taxonomy" id="365591"/>
    <lineage>
        <taxon>Bacteria</taxon>
        <taxon>Pseudomonadati</taxon>
        <taxon>Pseudomonadota</taxon>
        <taxon>Gammaproteobacteria</taxon>
        <taxon>Alteromonadales</taxon>
        <taxon>Shewanellaceae</taxon>
        <taxon>Shewanella</taxon>
    </lineage>
</organism>
<accession>A0A380B031</accession>
<gene>
    <name evidence="1" type="ORF">NCTC10736_03195</name>
</gene>